<accession>A0A8S5SSY5</accession>
<sequence length="92" mass="10212">MIKSHMGSVKVEGKRSIVLTDLAVAVQAIMEALVENGSNGESAKEEIMHAVKVGIRHASSDYEESSVEKKIRELVEEIMKSRAEEDVDRKRS</sequence>
<name>A0A8S5SSY5_9CAUD</name>
<organism evidence="1">
    <name type="scientific">Myoviridae sp. ct2Qy24</name>
    <dbReference type="NCBI Taxonomy" id="2827656"/>
    <lineage>
        <taxon>Viruses</taxon>
        <taxon>Duplodnaviria</taxon>
        <taxon>Heunggongvirae</taxon>
        <taxon>Uroviricota</taxon>
        <taxon>Caudoviricetes</taxon>
    </lineage>
</organism>
<proteinExistence type="predicted"/>
<dbReference type="EMBL" id="BK032666">
    <property type="protein sequence ID" value="DAF53915.1"/>
    <property type="molecule type" value="Genomic_DNA"/>
</dbReference>
<protein>
    <submittedName>
        <fullName evidence="1">Uncharacterized protein</fullName>
    </submittedName>
</protein>
<reference evidence="1" key="1">
    <citation type="journal article" date="2021" name="Proc. Natl. Acad. Sci. U.S.A.">
        <title>A Catalog of Tens of Thousands of Viruses from Human Metagenomes Reveals Hidden Associations with Chronic Diseases.</title>
        <authorList>
            <person name="Tisza M.J."/>
            <person name="Buck C.B."/>
        </authorList>
    </citation>
    <scope>NUCLEOTIDE SEQUENCE</scope>
    <source>
        <strain evidence="1">Ct2Qy24</strain>
    </source>
</reference>
<evidence type="ECO:0000313" key="1">
    <source>
        <dbReference type="EMBL" id="DAF53915.1"/>
    </source>
</evidence>